<evidence type="ECO:0000313" key="4">
    <source>
        <dbReference type="Proteomes" id="UP001168380"/>
    </source>
</evidence>
<dbReference type="InterPro" id="IPR008040">
    <property type="entry name" value="Hydant_A_N"/>
</dbReference>
<dbReference type="PANTHER" id="PTHR11365">
    <property type="entry name" value="5-OXOPROLINASE RELATED"/>
    <property type="match status" value="1"/>
</dbReference>
<gene>
    <name evidence="3" type="ORF">QWI16_04475</name>
</gene>
<evidence type="ECO:0000259" key="2">
    <source>
        <dbReference type="Pfam" id="PF05378"/>
    </source>
</evidence>
<dbReference type="Pfam" id="PF05378">
    <property type="entry name" value="Hydant_A_N"/>
    <property type="match status" value="1"/>
</dbReference>
<dbReference type="InterPro" id="IPR002821">
    <property type="entry name" value="Hydantoinase_A"/>
</dbReference>
<name>A0ABT8TFH5_9GAMM</name>
<accession>A0ABT8TFH5</accession>
<protein>
    <submittedName>
        <fullName evidence="3">Hydantoinase/oxoprolinase family protein</fullName>
    </submittedName>
</protein>
<dbReference type="EMBL" id="JAULRT010000035">
    <property type="protein sequence ID" value="MDO3381416.1"/>
    <property type="molecule type" value="Genomic_DNA"/>
</dbReference>
<sequence>MLLGVDTGGTFTDFVLLDDKGALTVHKVLSTPEAPEHAIVQGIAEMGLNEAAGQGLLRIIHGSTVATNAALERKGVNTLYVTNQGLADLLSIGRQTRAELYNLTPAPRQAPVAPQDCLEVGARLDAKGQRISPLTPDDIDRLRATIAERKPEAVAINLLYSFIDDSDEKALEAACPAQVFVSRSSFVLPEYGEYERGIATWLNAYLGPRVQGYLERLANALAPSPLGVMQSSGGTIDAAQAGNRAVNLLLSGPAGGLAAARYLTQQLSPGTPEKFLTFDMGGTSTDVSLVDGELTLTSQGRLGPFPVAVPMVDMHTIGAGGGSIAQLDAGGLLRVGPESAGAAPGPACYGRGGSLVTVTDANACLGRLHPDYFLGGAMALDIDSARAAMTRLAAELQVSATEAALGVIRIANEHMAAALRVISVQRGHNPAEFRLCCFGGAGGLHVCALAEALGMHRALVPVHAGVLSALGMLVAAPERQLSRSVQTPLHACHARALEQQLEALAQEGRRQLLAEGLRSESLSHSFSLDLRYRGQSFSLNLPFTDLDQAGEAFHRAHEQRYGHRLDIPVELVNLRVSVRGETASLQLAPLQQGKAPPPDEWLELPELGQTPLYRRPALVSGTSLQGPALICEQVSTTLLAPGWQLTVDTMGNLLLERQAA</sequence>
<feature type="domain" description="Hydantoinase/oxoprolinase N-terminal" evidence="2">
    <location>
        <begin position="3"/>
        <end position="173"/>
    </location>
</feature>
<comment type="caution">
    <text evidence="3">The sequence shown here is derived from an EMBL/GenBank/DDBJ whole genome shotgun (WGS) entry which is preliminary data.</text>
</comment>
<evidence type="ECO:0000259" key="1">
    <source>
        <dbReference type="Pfam" id="PF01968"/>
    </source>
</evidence>
<dbReference type="RefSeq" id="WP_302711553.1">
    <property type="nucleotide sequence ID" value="NZ_JAULRT010000035.1"/>
</dbReference>
<proteinExistence type="predicted"/>
<feature type="domain" description="Hydantoinase A/oxoprolinase" evidence="1">
    <location>
        <begin position="196"/>
        <end position="478"/>
    </location>
</feature>
<dbReference type="Proteomes" id="UP001168380">
    <property type="component" value="Unassembled WGS sequence"/>
</dbReference>
<dbReference type="InterPro" id="IPR045079">
    <property type="entry name" value="Oxoprolinase-like"/>
</dbReference>
<keyword evidence="4" id="KW-1185">Reference proteome</keyword>
<reference evidence="3" key="1">
    <citation type="submission" date="2023-07" db="EMBL/GenBank/DDBJ databases">
        <title>Gilvimarinus algae sp. nov., isolated from the surface of Kelp.</title>
        <authorList>
            <person name="Sun Y.Y."/>
            <person name="Gong Y."/>
            <person name="Du Z.J."/>
        </authorList>
    </citation>
    <scope>NUCLEOTIDE SEQUENCE</scope>
    <source>
        <strain evidence="3">SDUM040014</strain>
    </source>
</reference>
<evidence type="ECO:0000313" key="3">
    <source>
        <dbReference type="EMBL" id="MDO3381416.1"/>
    </source>
</evidence>
<organism evidence="3 4">
    <name type="scientific">Gilvimarinus algae</name>
    <dbReference type="NCBI Taxonomy" id="3058037"/>
    <lineage>
        <taxon>Bacteria</taxon>
        <taxon>Pseudomonadati</taxon>
        <taxon>Pseudomonadota</taxon>
        <taxon>Gammaproteobacteria</taxon>
        <taxon>Cellvibrionales</taxon>
        <taxon>Cellvibrionaceae</taxon>
        <taxon>Gilvimarinus</taxon>
    </lineage>
</organism>
<dbReference type="Pfam" id="PF01968">
    <property type="entry name" value="Hydantoinase_A"/>
    <property type="match status" value="1"/>
</dbReference>
<dbReference type="PANTHER" id="PTHR11365:SF23">
    <property type="entry name" value="HYPOTHETICAL 5-OXOPROLINASE (EUROFUNG)-RELATED"/>
    <property type="match status" value="1"/>
</dbReference>